<organism evidence="3 4">
    <name type="scientific">Bifidobacterium asteroides</name>
    <dbReference type="NCBI Taxonomy" id="1684"/>
    <lineage>
        <taxon>Bacteria</taxon>
        <taxon>Bacillati</taxon>
        <taxon>Actinomycetota</taxon>
        <taxon>Actinomycetes</taxon>
        <taxon>Bifidobacteriales</taxon>
        <taxon>Bifidobacteriaceae</taxon>
        <taxon>Bifidobacterium</taxon>
    </lineage>
</organism>
<reference evidence="3 4" key="1">
    <citation type="submission" date="2018-05" db="EMBL/GenBank/DDBJ databases">
        <title>Reference genomes for bee gut microbiota database.</title>
        <authorList>
            <person name="Ellegaard K.M."/>
        </authorList>
    </citation>
    <scope>NUCLEOTIDE SEQUENCE [LARGE SCALE GENOMIC DNA]</scope>
    <source>
        <strain evidence="3 4">ESL0199</strain>
    </source>
</reference>
<dbReference type="PANTHER" id="PTHR48050">
    <property type="entry name" value="STEROL 3-BETA-GLUCOSYLTRANSFERASE"/>
    <property type="match status" value="1"/>
</dbReference>
<evidence type="ECO:0000256" key="1">
    <source>
        <dbReference type="SAM" id="MobiDB-lite"/>
    </source>
</evidence>
<proteinExistence type="predicted"/>
<sequence length="167" mass="18312">MGICIFGQDLQYLHAFYQAVVEAFGDRDVTVVLLVGRDFDQAKLGRIPENIFIHQSVDQLAVLERADLFITHGGMNSVNEALCYTMPMAVVPMADDQPMVGARIAELGLGTVVSRRKINGQTLGRAASKILVDKQIADNVNSISEDMRKSGGNEQIVKDLDHIPNQT</sequence>
<dbReference type="Gene3D" id="3.40.50.2000">
    <property type="entry name" value="Glycogen Phosphorylase B"/>
    <property type="match status" value="1"/>
</dbReference>
<evidence type="ECO:0000313" key="4">
    <source>
        <dbReference type="Proteomes" id="UP000248128"/>
    </source>
</evidence>
<name>A0A318MNW6_9BIFI</name>
<feature type="domain" description="Erythromycin biosynthesis protein CIII-like C-terminal" evidence="2">
    <location>
        <begin position="20"/>
        <end position="160"/>
    </location>
</feature>
<dbReference type="EMBL" id="QGLK01000004">
    <property type="protein sequence ID" value="PXY88033.1"/>
    <property type="molecule type" value="Genomic_DNA"/>
</dbReference>
<protein>
    <recommendedName>
        <fullName evidence="2">Erythromycin biosynthesis protein CIII-like C-terminal domain-containing protein</fullName>
    </recommendedName>
</protein>
<comment type="caution">
    <text evidence="3">The sequence shown here is derived from an EMBL/GenBank/DDBJ whole genome shotgun (WGS) entry which is preliminary data.</text>
</comment>
<dbReference type="GO" id="GO:0016758">
    <property type="term" value="F:hexosyltransferase activity"/>
    <property type="evidence" value="ECO:0007669"/>
    <property type="project" value="UniProtKB-ARBA"/>
</dbReference>
<dbReference type="CDD" id="cd03784">
    <property type="entry name" value="GT1_Gtf-like"/>
    <property type="match status" value="1"/>
</dbReference>
<gene>
    <name evidence="3" type="ORF">DKK74_05135</name>
</gene>
<evidence type="ECO:0000259" key="2">
    <source>
        <dbReference type="Pfam" id="PF06722"/>
    </source>
</evidence>
<dbReference type="FunFam" id="3.40.50.2000:FF:000072">
    <property type="entry name" value="Glycosyl transferase"/>
    <property type="match status" value="1"/>
</dbReference>
<evidence type="ECO:0000313" key="3">
    <source>
        <dbReference type="EMBL" id="PXY88033.1"/>
    </source>
</evidence>
<dbReference type="InterPro" id="IPR002213">
    <property type="entry name" value="UDP_glucos_trans"/>
</dbReference>
<feature type="region of interest" description="Disordered" evidence="1">
    <location>
        <begin position="145"/>
        <end position="167"/>
    </location>
</feature>
<dbReference type="AlphaFoldDB" id="A0A318MNW6"/>
<dbReference type="GO" id="GO:0017000">
    <property type="term" value="P:antibiotic biosynthetic process"/>
    <property type="evidence" value="ECO:0007669"/>
    <property type="project" value="UniProtKB-ARBA"/>
</dbReference>
<dbReference type="GO" id="GO:0008194">
    <property type="term" value="F:UDP-glycosyltransferase activity"/>
    <property type="evidence" value="ECO:0007669"/>
    <property type="project" value="InterPro"/>
</dbReference>
<accession>A0A318MNW6</accession>
<dbReference type="Proteomes" id="UP000248128">
    <property type="component" value="Unassembled WGS sequence"/>
</dbReference>
<dbReference type="Pfam" id="PF06722">
    <property type="entry name" value="EryCIII-like_C"/>
    <property type="match status" value="1"/>
</dbReference>
<dbReference type="InterPro" id="IPR010610">
    <property type="entry name" value="EryCIII-like_C"/>
</dbReference>
<dbReference type="PANTHER" id="PTHR48050:SF13">
    <property type="entry name" value="STEROL 3-BETA-GLUCOSYLTRANSFERASE UGT80A2"/>
    <property type="match status" value="1"/>
</dbReference>
<dbReference type="InterPro" id="IPR050426">
    <property type="entry name" value="Glycosyltransferase_28"/>
</dbReference>
<dbReference type="SUPFAM" id="SSF53756">
    <property type="entry name" value="UDP-Glycosyltransferase/glycogen phosphorylase"/>
    <property type="match status" value="1"/>
</dbReference>
<dbReference type="OrthoDB" id="6620093at2"/>